<name>A0ABQ3BBF1_9GAMM</name>
<evidence type="ECO:0000313" key="7">
    <source>
        <dbReference type="EMBL" id="GGY88495.1"/>
    </source>
</evidence>
<accession>A0ABQ3BBF1</accession>
<evidence type="ECO:0000256" key="5">
    <source>
        <dbReference type="ARBA" id="ARBA00023004"/>
    </source>
</evidence>
<feature type="binding site" evidence="6">
    <location>
        <position position="150"/>
    </location>
    <ligand>
        <name>Fe cation</name>
        <dbReference type="ChEBI" id="CHEBI:24875"/>
    </ligand>
</feature>
<feature type="binding site" evidence="6">
    <location>
        <position position="154"/>
    </location>
    <ligand>
        <name>Fe cation</name>
        <dbReference type="ChEBI" id="CHEBI:24875"/>
    </ligand>
</feature>
<protein>
    <recommendedName>
        <fullName evidence="6">Peptide deformylase</fullName>
        <shortName evidence="6">PDF</shortName>
        <ecNumber evidence="6">3.5.1.88</ecNumber>
    </recommendedName>
    <alternativeName>
        <fullName evidence="6">Polypeptide deformylase</fullName>
    </alternativeName>
</protein>
<keyword evidence="3 6" id="KW-0378">Hydrolase</keyword>
<evidence type="ECO:0000313" key="8">
    <source>
        <dbReference type="Proteomes" id="UP000619761"/>
    </source>
</evidence>
<dbReference type="PANTHER" id="PTHR10458">
    <property type="entry name" value="PEPTIDE DEFORMYLASE"/>
    <property type="match status" value="1"/>
</dbReference>
<organism evidence="7 8">
    <name type="scientific">Cellvibrio zantedeschiae</name>
    <dbReference type="NCBI Taxonomy" id="1237077"/>
    <lineage>
        <taxon>Bacteria</taxon>
        <taxon>Pseudomonadati</taxon>
        <taxon>Pseudomonadota</taxon>
        <taxon>Gammaproteobacteria</taxon>
        <taxon>Cellvibrionales</taxon>
        <taxon>Cellvibrionaceae</taxon>
        <taxon>Cellvibrio</taxon>
    </lineage>
</organism>
<feature type="active site" evidence="6">
    <location>
        <position position="151"/>
    </location>
</feature>
<keyword evidence="8" id="KW-1185">Reference proteome</keyword>
<proteinExistence type="inferred from homology"/>
<evidence type="ECO:0000256" key="4">
    <source>
        <dbReference type="ARBA" id="ARBA00022917"/>
    </source>
</evidence>
<dbReference type="SUPFAM" id="SSF56420">
    <property type="entry name" value="Peptide deformylase"/>
    <property type="match status" value="1"/>
</dbReference>
<keyword evidence="5 6" id="KW-0408">Iron</keyword>
<dbReference type="NCBIfam" id="NF001159">
    <property type="entry name" value="PRK00150.1-3"/>
    <property type="match status" value="1"/>
</dbReference>
<dbReference type="InterPro" id="IPR023635">
    <property type="entry name" value="Peptide_deformylase"/>
</dbReference>
<dbReference type="Pfam" id="PF01327">
    <property type="entry name" value="Pep_deformylase"/>
    <property type="match status" value="1"/>
</dbReference>
<dbReference type="PIRSF" id="PIRSF004749">
    <property type="entry name" value="Pep_def"/>
    <property type="match status" value="1"/>
</dbReference>
<dbReference type="EMBL" id="BMYZ01000005">
    <property type="protein sequence ID" value="GGY88495.1"/>
    <property type="molecule type" value="Genomic_DNA"/>
</dbReference>
<dbReference type="Proteomes" id="UP000619761">
    <property type="component" value="Unassembled WGS sequence"/>
</dbReference>
<dbReference type="PRINTS" id="PR01576">
    <property type="entry name" value="PDEFORMYLASE"/>
</dbReference>
<keyword evidence="4 6" id="KW-0648">Protein biosynthesis</keyword>
<evidence type="ECO:0000256" key="2">
    <source>
        <dbReference type="ARBA" id="ARBA00022723"/>
    </source>
</evidence>
<sequence>MLAALIIFLLEVCHKTMAILEILEFPDPRLRTIAKPVTQVDDRVRKLIDDMFETMYDAPGVGLAASQINVHERIVVIDVSEDKSQPLVFINPEVTVLDSDMHEYDEGCLSVPGFYETVERPEHISVTALDRDGKSFTIKPDGLLAVCIQHELDHLNGKLFVDYISPFKRGRIKKKLEKKHKEEAR</sequence>
<dbReference type="InterPro" id="IPR036821">
    <property type="entry name" value="Peptide_deformylase_sf"/>
</dbReference>
<comment type="caution">
    <text evidence="7">The sequence shown here is derived from an EMBL/GenBank/DDBJ whole genome shotgun (WGS) entry which is preliminary data.</text>
</comment>
<dbReference type="Gene3D" id="3.90.45.10">
    <property type="entry name" value="Peptide deformylase"/>
    <property type="match status" value="1"/>
</dbReference>
<evidence type="ECO:0000256" key="1">
    <source>
        <dbReference type="ARBA" id="ARBA00010759"/>
    </source>
</evidence>
<evidence type="ECO:0000256" key="3">
    <source>
        <dbReference type="ARBA" id="ARBA00022801"/>
    </source>
</evidence>
<feature type="binding site" evidence="6">
    <location>
        <position position="108"/>
    </location>
    <ligand>
        <name>Fe cation</name>
        <dbReference type="ChEBI" id="CHEBI:24875"/>
    </ligand>
</feature>
<comment type="similarity">
    <text evidence="1 6">Belongs to the polypeptide deformylase family.</text>
</comment>
<evidence type="ECO:0000256" key="6">
    <source>
        <dbReference type="HAMAP-Rule" id="MF_00163"/>
    </source>
</evidence>
<dbReference type="CDD" id="cd00487">
    <property type="entry name" value="Pep_deformylase"/>
    <property type="match status" value="1"/>
</dbReference>
<comment type="cofactor">
    <cofactor evidence="6">
        <name>Fe(2+)</name>
        <dbReference type="ChEBI" id="CHEBI:29033"/>
    </cofactor>
    <text evidence="6">Binds 1 Fe(2+) ion.</text>
</comment>
<dbReference type="NCBIfam" id="TIGR00079">
    <property type="entry name" value="pept_deformyl"/>
    <property type="match status" value="1"/>
</dbReference>
<dbReference type="EC" id="3.5.1.88" evidence="6"/>
<dbReference type="HAMAP" id="MF_00163">
    <property type="entry name" value="Pep_deformylase"/>
    <property type="match status" value="1"/>
</dbReference>
<gene>
    <name evidence="6 7" type="primary">def</name>
    <name evidence="7" type="ORF">GCM10011613_36930</name>
</gene>
<keyword evidence="2 6" id="KW-0479">Metal-binding</keyword>
<dbReference type="PANTHER" id="PTHR10458:SF21">
    <property type="entry name" value="PEPTIDE DEFORMYLASE"/>
    <property type="match status" value="1"/>
</dbReference>
<reference evidence="8" key="1">
    <citation type="journal article" date="2019" name="Int. J. Syst. Evol. Microbiol.">
        <title>The Global Catalogue of Microorganisms (GCM) 10K type strain sequencing project: providing services to taxonomists for standard genome sequencing and annotation.</title>
        <authorList>
            <consortium name="The Broad Institute Genomics Platform"/>
            <consortium name="The Broad Institute Genome Sequencing Center for Infectious Disease"/>
            <person name="Wu L."/>
            <person name="Ma J."/>
        </authorList>
    </citation>
    <scope>NUCLEOTIDE SEQUENCE [LARGE SCALE GENOMIC DNA]</scope>
    <source>
        <strain evidence="8">KCTC 32239</strain>
    </source>
</reference>
<comment type="function">
    <text evidence="6">Removes the formyl group from the N-terminal Met of newly synthesized proteins. Requires at least a dipeptide for an efficient rate of reaction. N-terminal L-methionine is a prerequisite for activity but the enzyme has broad specificity at other positions.</text>
</comment>
<comment type="catalytic activity">
    <reaction evidence="6">
        <text>N-terminal N-formyl-L-methionyl-[peptide] + H2O = N-terminal L-methionyl-[peptide] + formate</text>
        <dbReference type="Rhea" id="RHEA:24420"/>
        <dbReference type="Rhea" id="RHEA-COMP:10639"/>
        <dbReference type="Rhea" id="RHEA-COMP:10640"/>
        <dbReference type="ChEBI" id="CHEBI:15377"/>
        <dbReference type="ChEBI" id="CHEBI:15740"/>
        <dbReference type="ChEBI" id="CHEBI:49298"/>
        <dbReference type="ChEBI" id="CHEBI:64731"/>
        <dbReference type="EC" id="3.5.1.88"/>
    </reaction>
</comment>